<keyword evidence="4" id="KW-0597">Phosphoprotein</keyword>
<evidence type="ECO:0000259" key="14">
    <source>
        <dbReference type="PROSITE" id="PS50109"/>
    </source>
</evidence>
<dbReference type="PANTHER" id="PTHR42878:SF7">
    <property type="entry name" value="SENSOR HISTIDINE KINASE GLRK"/>
    <property type="match status" value="1"/>
</dbReference>
<evidence type="ECO:0000259" key="15">
    <source>
        <dbReference type="PROSITE" id="PS50112"/>
    </source>
</evidence>
<dbReference type="SUPFAM" id="SSF55781">
    <property type="entry name" value="GAF domain-like"/>
    <property type="match status" value="1"/>
</dbReference>
<keyword evidence="5 17" id="KW-0808">Transferase</keyword>
<dbReference type="AlphaFoldDB" id="Q2FQ06"/>
<dbReference type="InterPro" id="IPR003661">
    <property type="entry name" value="HisK_dim/P_dom"/>
</dbReference>
<dbReference type="eggNOG" id="arCOG04809">
    <property type="taxonomic scope" value="Archaea"/>
</dbReference>
<dbReference type="InterPro" id="IPR029016">
    <property type="entry name" value="GAF-like_dom_sf"/>
</dbReference>
<dbReference type="Gene3D" id="3.30.450.20">
    <property type="entry name" value="PAS domain"/>
    <property type="match status" value="2"/>
</dbReference>
<dbReference type="PANTHER" id="PTHR42878">
    <property type="entry name" value="TWO-COMPONENT HISTIDINE KINASE"/>
    <property type="match status" value="1"/>
</dbReference>
<dbReference type="Gene3D" id="3.30.565.10">
    <property type="entry name" value="Histidine kinase-like ATPase, C-terminal domain"/>
    <property type="match status" value="1"/>
</dbReference>
<dbReference type="SUPFAM" id="SSF55874">
    <property type="entry name" value="ATPase domain of HSP90 chaperone/DNA topoisomerase II/histidine kinase"/>
    <property type="match status" value="1"/>
</dbReference>
<dbReference type="NCBIfam" id="TIGR00229">
    <property type="entry name" value="sensory_box"/>
    <property type="match status" value="1"/>
</dbReference>
<dbReference type="EC" id="2.7.13.3" evidence="3"/>
<evidence type="ECO:0000256" key="6">
    <source>
        <dbReference type="ARBA" id="ARBA00022692"/>
    </source>
</evidence>
<dbReference type="GO" id="GO:0005524">
    <property type="term" value="F:ATP binding"/>
    <property type="evidence" value="ECO:0007669"/>
    <property type="project" value="UniProtKB-KW"/>
</dbReference>
<evidence type="ECO:0000256" key="10">
    <source>
        <dbReference type="ARBA" id="ARBA00022989"/>
    </source>
</evidence>
<dbReference type="EnsemblBacteria" id="ABD40635">
    <property type="protein sequence ID" value="ABD40635"/>
    <property type="gene ID" value="Mhun_0885"/>
</dbReference>
<dbReference type="GO" id="GO:0016020">
    <property type="term" value="C:membrane"/>
    <property type="evidence" value="ECO:0007669"/>
    <property type="project" value="UniProtKB-SubCell"/>
</dbReference>
<evidence type="ECO:0000313" key="17">
    <source>
        <dbReference type="EMBL" id="ABD40635.1"/>
    </source>
</evidence>
<keyword evidence="10" id="KW-1133">Transmembrane helix</keyword>
<evidence type="ECO:0000256" key="11">
    <source>
        <dbReference type="ARBA" id="ARBA00023012"/>
    </source>
</evidence>
<dbReference type="SMART" id="SM00388">
    <property type="entry name" value="HisKA"/>
    <property type="match status" value="1"/>
</dbReference>
<dbReference type="GO" id="GO:0000155">
    <property type="term" value="F:phosphorelay sensor kinase activity"/>
    <property type="evidence" value="ECO:0007669"/>
    <property type="project" value="InterPro"/>
</dbReference>
<dbReference type="InterPro" id="IPR001610">
    <property type="entry name" value="PAC"/>
</dbReference>
<evidence type="ECO:0000259" key="16">
    <source>
        <dbReference type="PROSITE" id="PS50113"/>
    </source>
</evidence>
<dbReference type="PROSITE" id="PS50109">
    <property type="entry name" value="HIS_KIN"/>
    <property type="match status" value="1"/>
</dbReference>
<dbReference type="Pfam" id="PF02518">
    <property type="entry name" value="HATPase_c"/>
    <property type="match status" value="1"/>
</dbReference>
<dbReference type="SMART" id="SM00387">
    <property type="entry name" value="HATPase_c"/>
    <property type="match status" value="1"/>
</dbReference>
<protein>
    <recommendedName>
        <fullName evidence="3">histidine kinase</fullName>
        <ecNumber evidence="3">2.7.13.3</ecNumber>
    </recommendedName>
</protein>
<feature type="domain" description="PAS" evidence="15">
    <location>
        <begin position="289"/>
        <end position="343"/>
    </location>
</feature>
<dbReference type="KEGG" id="mhu:Mhun_0885"/>
<evidence type="ECO:0000313" key="18">
    <source>
        <dbReference type="Proteomes" id="UP000001941"/>
    </source>
</evidence>
<feature type="domain" description="PAC" evidence="16">
    <location>
        <begin position="361"/>
        <end position="413"/>
    </location>
</feature>
<dbReference type="Pfam" id="PF00512">
    <property type="entry name" value="HisKA"/>
    <property type="match status" value="1"/>
</dbReference>
<dbReference type="InterPro" id="IPR000700">
    <property type="entry name" value="PAS-assoc_C"/>
</dbReference>
<evidence type="ECO:0000256" key="1">
    <source>
        <dbReference type="ARBA" id="ARBA00000085"/>
    </source>
</evidence>
<organism evidence="17 18">
    <name type="scientific">Methanospirillum hungatei JF-1 (strain ATCC 27890 / DSM 864 / NBRC 100397 / JF-1)</name>
    <dbReference type="NCBI Taxonomy" id="323259"/>
    <lineage>
        <taxon>Archaea</taxon>
        <taxon>Methanobacteriati</taxon>
        <taxon>Methanobacteriota</taxon>
        <taxon>Stenosarchaea group</taxon>
        <taxon>Methanomicrobia</taxon>
        <taxon>Methanomicrobiales</taxon>
        <taxon>Methanospirillaceae</taxon>
        <taxon>Methanospirillum</taxon>
    </lineage>
</organism>
<dbReference type="CDD" id="cd00082">
    <property type="entry name" value="HisKA"/>
    <property type="match status" value="1"/>
</dbReference>
<dbReference type="SMART" id="SM00086">
    <property type="entry name" value="PAC"/>
    <property type="match status" value="2"/>
</dbReference>
<name>Q2FQ06_METHJ</name>
<keyword evidence="18" id="KW-1185">Reference proteome</keyword>
<dbReference type="PRINTS" id="PR00344">
    <property type="entry name" value="BCTRLSENSOR"/>
</dbReference>
<keyword evidence="7" id="KW-0547">Nucleotide-binding</keyword>
<dbReference type="eggNOG" id="arCOG02354">
    <property type="taxonomic scope" value="Archaea"/>
</dbReference>
<dbReference type="InterPro" id="IPR004358">
    <property type="entry name" value="Sig_transdc_His_kin-like_C"/>
</dbReference>
<keyword evidence="11" id="KW-0902">Two-component regulatory system</keyword>
<dbReference type="STRING" id="323259.Mhun_0885"/>
<dbReference type="PROSITE" id="PS50113">
    <property type="entry name" value="PAC"/>
    <property type="match status" value="1"/>
</dbReference>
<dbReference type="InterPro" id="IPR005467">
    <property type="entry name" value="His_kinase_dom"/>
</dbReference>
<proteinExistence type="predicted"/>
<evidence type="ECO:0000256" key="5">
    <source>
        <dbReference type="ARBA" id="ARBA00022679"/>
    </source>
</evidence>
<evidence type="ECO:0000256" key="7">
    <source>
        <dbReference type="ARBA" id="ARBA00022741"/>
    </source>
</evidence>
<dbReference type="InterPro" id="IPR036097">
    <property type="entry name" value="HisK_dim/P_sf"/>
</dbReference>
<feature type="domain" description="Histidine kinase" evidence="14">
    <location>
        <begin position="590"/>
        <end position="805"/>
    </location>
</feature>
<evidence type="ECO:0000256" key="13">
    <source>
        <dbReference type="SAM" id="Coils"/>
    </source>
</evidence>
<dbReference type="Proteomes" id="UP000001941">
    <property type="component" value="Chromosome"/>
</dbReference>
<dbReference type="SUPFAM" id="SSF55785">
    <property type="entry name" value="PYP-like sensor domain (PAS domain)"/>
    <property type="match status" value="2"/>
</dbReference>
<dbReference type="GO" id="GO:0000156">
    <property type="term" value="F:phosphorelay response regulator activity"/>
    <property type="evidence" value="ECO:0007669"/>
    <property type="project" value="TreeGrafter"/>
</dbReference>
<dbReference type="InterPro" id="IPR000014">
    <property type="entry name" value="PAS"/>
</dbReference>
<keyword evidence="13" id="KW-0175">Coiled coil</keyword>
<evidence type="ECO:0000256" key="8">
    <source>
        <dbReference type="ARBA" id="ARBA00022777"/>
    </source>
</evidence>
<dbReference type="EMBL" id="CP000254">
    <property type="protein sequence ID" value="ABD40635.1"/>
    <property type="molecule type" value="Genomic_DNA"/>
</dbReference>
<evidence type="ECO:0000256" key="4">
    <source>
        <dbReference type="ARBA" id="ARBA00022553"/>
    </source>
</evidence>
<dbReference type="InterPro" id="IPR036890">
    <property type="entry name" value="HATPase_C_sf"/>
</dbReference>
<keyword evidence="9" id="KW-0067">ATP-binding</keyword>
<evidence type="ECO:0000256" key="2">
    <source>
        <dbReference type="ARBA" id="ARBA00004141"/>
    </source>
</evidence>
<keyword evidence="6" id="KW-0812">Transmembrane</keyword>
<reference evidence="18" key="1">
    <citation type="journal article" date="2016" name="Stand. Genomic Sci.">
        <title>Complete genome sequence of Methanospirillum hungatei type strain JF1.</title>
        <authorList>
            <person name="Gunsalus R.P."/>
            <person name="Cook L.E."/>
            <person name="Crable B."/>
            <person name="Rohlin L."/>
            <person name="McDonald E."/>
            <person name="Mouttaki H."/>
            <person name="Sieber J.R."/>
            <person name="Poweleit N."/>
            <person name="Zhou H."/>
            <person name="Lapidus A.L."/>
            <person name="Daligault H.E."/>
            <person name="Land M."/>
            <person name="Gilna P."/>
            <person name="Ivanova N."/>
            <person name="Kyrpides N."/>
            <person name="Culley D.E."/>
            <person name="McInerney M.J."/>
        </authorList>
    </citation>
    <scope>NUCLEOTIDE SEQUENCE [LARGE SCALE GENOMIC DNA]</scope>
    <source>
        <strain evidence="18">ATCC 27890 / DSM 864 / NBRC 100397 / JF-1</strain>
    </source>
</reference>
<dbReference type="InterPro" id="IPR013767">
    <property type="entry name" value="PAS_fold"/>
</dbReference>
<accession>Q2FQ06</accession>
<dbReference type="FunFam" id="3.30.565.10:FF:000006">
    <property type="entry name" value="Sensor histidine kinase WalK"/>
    <property type="match status" value="1"/>
</dbReference>
<dbReference type="Gene3D" id="1.10.287.130">
    <property type="match status" value="1"/>
</dbReference>
<dbReference type="GO" id="GO:0030295">
    <property type="term" value="F:protein kinase activator activity"/>
    <property type="evidence" value="ECO:0007669"/>
    <property type="project" value="TreeGrafter"/>
</dbReference>
<dbReference type="InParanoid" id="Q2FQ06"/>
<dbReference type="InterPro" id="IPR035965">
    <property type="entry name" value="PAS-like_dom_sf"/>
</dbReference>
<dbReference type="InterPro" id="IPR003594">
    <property type="entry name" value="HATPase_dom"/>
</dbReference>
<gene>
    <name evidence="17" type="ordered locus">Mhun_0885</name>
</gene>
<feature type="coiled-coil region" evidence="13">
    <location>
        <begin position="538"/>
        <end position="565"/>
    </location>
</feature>
<dbReference type="InterPro" id="IPR050351">
    <property type="entry name" value="BphY/WalK/GraS-like"/>
</dbReference>
<dbReference type="GO" id="GO:0007234">
    <property type="term" value="P:osmosensory signaling via phosphorelay pathway"/>
    <property type="evidence" value="ECO:0007669"/>
    <property type="project" value="TreeGrafter"/>
</dbReference>
<dbReference type="Gene3D" id="3.30.450.40">
    <property type="match status" value="1"/>
</dbReference>
<keyword evidence="12" id="KW-0472">Membrane</keyword>
<evidence type="ECO:0000256" key="12">
    <source>
        <dbReference type="ARBA" id="ARBA00023136"/>
    </source>
</evidence>
<keyword evidence="8 17" id="KW-0418">Kinase</keyword>
<evidence type="ECO:0000256" key="3">
    <source>
        <dbReference type="ARBA" id="ARBA00012438"/>
    </source>
</evidence>
<sequence>MPGPACIIDLTGTIILANQKFKDILKIPLEQESFSFNILTFDSPFRDLSQDITEVGTGTYKSTHKNILFHSDDDLVHCYRIAITSFLDEKQETLIFISGCDITAEYYLSTEQNRINTLHGLIREIISSHLLDMHPEEQIQQIMSRVGAVMKVQYSSYLEIDQISPPQSIQERFLWSHRYGFLIGTDMDELRNDPQFLSIMSELKSHQPIIFRKQQTTGFIQKLLEERESGSLVMVPLMRDSYLTGILIFWDAAEERRWIQVELTTLMVLAGIIETRFSRRQIEGTLAKSEQKFQSLIDQIGDMYFMTDKSGYLIKVSSSMVKNLGYQSVENLQGTSLENVVHPPEFWPIFLSDIISSEGVKDYEIQLITRDQKIIYSSISCRLIYDDDGMLQGIEGVIRDISRRKQYGDLLSDIEWKLEQAQRIARMGVWSYDNHLERFRVSPEVFSLLGIPPDRNDVVIDDFISRTYPNDTDKFLHYFPLAVKQGIEFDFEFRISLEEEKFKYLRIKGKPLIKKGIVQGSFGILQDTTERKDVENHLMKYATELEKKTIELDEMRTQLLDMNRDLDYRVRKRTVQIEDLLKQKDEFIQIIGHDLKTPLTPLVAILPYIRKKVTDPELCELLDNTIEDVSTIRKLVTTILDLAQMNSLYMISDIQKIHIREMIDQIVSDNAYLIHQKSLKITNNIPDEYQVLMSPMHFETILGNLIGNAIKYSFINGNVTIDATDLGDSVMLSIKDEGIGIEPEHISRVFEEFYRADNSRHERGSHGLGLAIAKRVAEIYHGIITVESAGAGKGSMFHLHLKKNPDTFLKKREGLIQTIIQKQGEENGRA</sequence>
<dbReference type="GO" id="GO:0006355">
    <property type="term" value="P:regulation of DNA-templated transcription"/>
    <property type="evidence" value="ECO:0007669"/>
    <property type="project" value="InterPro"/>
</dbReference>
<dbReference type="SUPFAM" id="SSF47384">
    <property type="entry name" value="Homodimeric domain of signal transducing histidine kinase"/>
    <property type="match status" value="1"/>
</dbReference>
<evidence type="ECO:0000256" key="9">
    <source>
        <dbReference type="ARBA" id="ARBA00022840"/>
    </source>
</evidence>
<dbReference type="Pfam" id="PF00989">
    <property type="entry name" value="PAS"/>
    <property type="match status" value="1"/>
</dbReference>
<dbReference type="SMART" id="SM00091">
    <property type="entry name" value="PAS"/>
    <property type="match status" value="1"/>
</dbReference>
<comment type="subcellular location">
    <subcellularLocation>
        <location evidence="2">Membrane</location>
        <topology evidence="2">Multi-pass membrane protein</topology>
    </subcellularLocation>
</comment>
<dbReference type="PROSITE" id="PS50112">
    <property type="entry name" value="PAS"/>
    <property type="match status" value="1"/>
</dbReference>
<dbReference type="CDD" id="cd00075">
    <property type="entry name" value="HATPase"/>
    <property type="match status" value="1"/>
</dbReference>
<dbReference type="HOGENOM" id="CLU_341503_0_0_2"/>
<comment type="catalytic activity">
    <reaction evidence="1">
        <text>ATP + protein L-histidine = ADP + protein N-phospho-L-histidine.</text>
        <dbReference type="EC" id="2.7.13.3"/>
    </reaction>
</comment>
<dbReference type="CDD" id="cd00130">
    <property type="entry name" value="PAS"/>
    <property type="match status" value="1"/>
</dbReference>